<evidence type="ECO:0000256" key="1">
    <source>
        <dbReference type="SAM" id="MobiDB-lite"/>
    </source>
</evidence>
<proteinExistence type="predicted"/>
<reference evidence="2 3" key="1">
    <citation type="journal article" date="2018" name="Nat. Biotechnol.">
        <title>A standardized bacterial taxonomy based on genome phylogeny substantially revises the tree of life.</title>
        <authorList>
            <person name="Parks D.H."/>
            <person name="Chuvochina M."/>
            <person name="Waite D.W."/>
            <person name="Rinke C."/>
            <person name="Skarshewski A."/>
            <person name="Chaumeil P.A."/>
            <person name="Hugenholtz P."/>
        </authorList>
    </citation>
    <scope>NUCLEOTIDE SEQUENCE [LARGE SCALE GENOMIC DNA]</scope>
    <source>
        <strain evidence="2">UBA8844</strain>
    </source>
</reference>
<accession>A0A3D4VF15</accession>
<sequence length="218" mass="24838">MMRCDDLAATAAFVVHSPVRWDAAWQRPQEIFSRLARTCDVLYVERPVFLDDVRRPALDCTEPMPGIHRIVPRLPVMYATIEHAAQMMVRTLLLEWIDANAECRARFESPIQWYGTATPAPVMLDAFDARAIVYDRVTDEDLEDQTRASVDDAVHRSERPGTAATDTHHQRCLGERLLLAHADIVFSTGRTLSEKTQACWERMVAEMLCLARLPFRTA</sequence>
<feature type="compositionally biased region" description="Basic and acidic residues" evidence="1">
    <location>
        <begin position="145"/>
        <end position="159"/>
    </location>
</feature>
<evidence type="ECO:0000313" key="3">
    <source>
        <dbReference type="Proteomes" id="UP000264071"/>
    </source>
</evidence>
<name>A0A3D4VF15_9BACT</name>
<dbReference type="EMBL" id="DPIY01000012">
    <property type="protein sequence ID" value="HCT58937.1"/>
    <property type="molecule type" value="Genomic_DNA"/>
</dbReference>
<dbReference type="Proteomes" id="UP000264071">
    <property type="component" value="Unassembled WGS sequence"/>
</dbReference>
<evidence type="ECO:0000313" key="2">
    <source>
        <dbReference type="EMBL" id="HCT58937.1"/>
    </source>
</evidence>
<feature type="region of interest" description="Disordered" evidence="1">
    <location>
        <begin position="145"/>
        <end position="167"/>
    </location>
</feature>
<organism evidence="2 3">
    <name type="scientific">Gemmatimonas aurantiaca</name>
    <dbReference type="NCBI Taxonomy" id="173480"/>
    <lineage>
        <taxon>Bacteria</taxon>
        <taxon>Pseudomonadati</taxon>
        <taxon>Gemmatimonadota</taxon>
        <taxon>Gemmatimonadia</taxon>
        <taxon>Gemmatimonadales</taxon>
        <taxon>Gemmatimonadaceae</taxon>
        <taxon>Gemmatimonas</taxon>
    </lineage>
</organism>
<dbReference type="AlphaFoldDB" id="A0A3D4VF15"/>
<protein>
    <submittedName>
        <fullName evidence="2">Uncharacterized protein</fullName>
    </submittedName>
</protein>
<comment type="caution">
    <text evidence="2">The sequence shown here is derived from an EMBL/GenBank/DDBJ whole genome shotgun (WGS) entry which is preliminary data.</text>
</comment>
<gene>
    <name evidence="2" type="ORF">DGD08_17185</name>
</gene>